<dbReference type="AlphaFoldDB" id="A0A9P1EMN1"/>
<sequence>MIYVESIGEEEDIVSKASKLLYLLSRGSLETDHQSTESKSLIGLSVKCEQDAYNLYNDHAFENGFGIHRYKQRFRSGNVSLIMKSYCCWKEGKKQQKGTENKMYTKLDYRSDCKAKLQFSISIDGEWTVSKHIIDHNHAFCPIDQRHLLKSHRGIDREYLEFIMLMKESGTKVSDVHRMLQKQAGGVSALGFTKGDAYNVLEFERSKTFDGTNINTLIGILKKRAEVESDFFFDFELDDSVLSCFFWRDGQMRSDYERFGDLVVHDTTYRTNKYDMICGPFIGMNQHCKNIMFGCGFMLNEKVESFVWLFQNFVKSMGGKHPISFMTDQSFPWQWLSNLCFLEQDIDSALGI</sequence>
<dbReference type="Pfam" id="PF10551">
    <property type="entry name" value="MULE"/>
    <property type="match status" value="1"/>
</dbReference>
<evidence type="ECO:0008006" key="5">
    <source>
        <dbReference type="Google" id="ProtNLM"/>
    </source>
</evidence>
<proteinExistence type="predicted"/>
<dbReference type="InterPro" id="IPR018289">
    <property type="entry name" value="MULE_transposase_dom"/>
</dbReference>
<comment type="caution">
    <text evidence="3">The sequence shown here is derived from an EMBL/GenBank/DDBJ whole genome shotgun (WGS) entry which is preliminary data.</text>
</comment>
<dbReference type="EMBL" id="CAMAPE010000075">
    <property type="protein sequence ID" value="CAH9118297.1"/>
    <property type="molecule type" value="Genomic_DNA"/>
</dbReference>
<keyword evidence="4" id="KW-1185">Reference proteome</keyword>
<dbReference type="Proteomes" id="UP001152484">
    <property type="component" value="Unassembled WGS sequence"/>
</dbReference>
<dbReference type="OrthoDB" id="1738911at2759"/>
<evidence type="ECO:0000313" key="3">
    <source>
        <dbReference type="EMBL" id="CAH9118297.1"/>
    </source>
</evidence>
<dbReference type="InterPro" id="IPR004330">
    <property type="entry name" value="FAR1_DNA_bnd_dom"/>
</dbReference>
<organism evidence="3 4">
    <name type="scientific">Cuscuta europaea</name>
    <name type="common">European dodder</name>
    <dbReference type="NCBI Taxonomy" id="41803"/>
    <lineage>
        <taxon>Eukaryota</taxon>
        <taxon>Viridiplantae</taxon>
        <taxon>Streptophyta</taxon>
        <taxon>Embryophyta</taxon>
        <taxon>Tracheophyta</taxon>
        <taxon>Spermatophyta</taxon>
        <taxon>Magnoliopsida</taxon>
        <taxon>eudicotyledons</taxon>
        <taxon>Gunneridae</taxon>
        <taxon>Pentapetalae</taxon>
        <taxon>asterids</taxon>
        <taxon>lamiids</taxon>
        <taxon>Solanales</taxon>
        <taxon>Convolvulaceae</taxon>
        <taxon>Cuscuteae</taxon>
        <taxon>Cuscuta</taxon>
        <taxon>Cuscuta subgen. Cuscuta</taxon>
    </lineage>
</organism>
<protein>
    <recommendedName>
        <fullName evidence="5">Protein FAR1-RELATED SEQUENCE</fullName>
    </recommendedName>
</protein>
<accession>A0A9P1EMN1</accession>
<feature type="domain" description="FAR1" evidence="1">
    <location>
        <begin position="55"/>
        <end position="141"/>
    </location>
</feature>
<evidence type="ECO:0000313" key="4">
    <source>
        <dbReference type="Proteomes" id="UP001152484"/>
    </source>
</evidence>
<dbReference type="PANTHER" id="PTHR47718">
    <property type="entry name" value="OS01G0519700 PROTEIN"/>
    <property type="match status" value="1"/>
</dbReference>
<gene>
    <name evidence="3" type="ORF">CEURO_LOCUS21885</name>
</gene>
<evidence type="ECO:0000259" key="2">
    <source>
        <dbReference type="Pfam" id="PF10551"/>
    </source>
</evidence>
<dbReference type="Pfam" id="PF03101">
    <property type="entry name" value="FAR1"/>
    <property type="match status" value="1"/>
</dbReference>
<reference evidence="3" key="1">
    <citation type="submission" date="2022-07" db="EMBL/GenBank/DDBJ databases">
        <authorList>
            <person name="Macas J."/>
            <person name="Novak P."/>
            <person name="Neumann P."/>
        </authorList>
    </citation>
    <scope>NUCLEOTIDE SEQUENCE</scope>
</reference>
<dbReference type="PANTHER" id="PTHR47718:SF17">
    <property type="entry name" value="PROTEIN FAR1-RELATED SEQUENCE 5-LIKE"/>
    <property type="match status" value="1"/>
</dbReference>
<feature type="domain" description="MULE transposase" evidence="2">
    <location>
        <begin position="263"/>
        <end position="330"/>
    </location>
</feature>
<name>A0A9P1EMN1_CUSEU</name>
<evidence type="ECO:0000259" key="1">
    <source>
        <dbReference type="Pfam" id="PF03101"/>
    </source>
</evidence>